<name>A0ABT7L9N6_9BACI</name>
<evidence type="ECO:0000313" key="2">
    <source>
        <dbReference type="EMBL" id="MDL4842567.1"/>
    </source>
</evidence>
<protein>
    <submittedName>
        <fullName evidence="2">Uncharacterized protein</fullName>
    </submittedName>
</protein>
<feature type="signal peptide" evidence="1">
    <location>
        <begin position="1"/>
        <end position="23"/>
    </location>
</feature>
<evidence type="ECO:0000256" key="1">
    <source>
        <dbReference type="SAM" id="SignalP"/>
    </source>
</evidence>
<accession>A0ABT7L9N6</accession>
<organism evidence="2 3">
    <name type="scientific">Aquibacillus rhizosphaerae</name>
    <dbReference type="NCBI Taxonomy" id="3051431"/>
    <lineage>
        <taxon>Bacteria</taxon>
        <taxon>Bacillati</taxon>
        <taxon>Bacillota</taxon>
        <taxon>Bacilli</taxon>
        <taxon>Bacillales</taxon>
        <taxon>Bacillaceae</taxon>
        <taxon>Aquibacillus</taxon>
    </lineage>
</organism>
<gene>
    <name evidence="2" type="ORF">QQS35_19205</name>
</gene>
<dbReference type="Proteomes" id="UP001235343">
    <property type="component" value="Unassembled WGS sequence"/>
</dbReference>
<keyword evidence="1" id="KW-0732">Signal</keyword>
<dbReference type="EMBL" id="JASTZU010000059">
    <property type="protein sequence ID" value="MDL4842567.1"/>
    <property type="molecule type" value="Genomic_DNA"/>
</dbReference>
<keyword evidence="3" id="KW-1185">Reference proteome</keyword>
<reference evidence="2 3" key="1">
    <citation type="submission" date="2023-06" db="EMBL/GenBank/DDBJ databases">
        <title>Aquibacillus rhizosphaerae LR5S19.</title>
        <authorList>
            <person name="Sun J.-Q."/>
        </authorList>
    </citation>
    <scope>NUCLEOTIDE SEQUENCE [LARGE SCALE GENOMIC DNA]</scope>
    <source>
        <strain evidence="2 3">LR5S19</strain>
    </source>
</reference>
<proteinExistence type="predicted"/>
<feature type="chain" id="PRO_5046233918" evidence="1">
    <location>
        <begin position="24"/>
        <end position="197"/>
    </location>
</feature>
<sequence length="197" mass="23089">MNRFKTVKKVICLLAIIPLLLFPYEKNEPGDVSAQNYNVDDTLNRSSSLSSIDSNWLEVTTNEREQHTEGVELSHQEIISLTDKFMELLVQEVDDQYKVVHFKTKASLISAFSSVSSTEVAKEYIDFFYEERNDNLYIIPTETPPWFQKDADYEMIKVDNQNMKIVQENISDLHGSYKIELIMTYDNKWRITEINHY</sequence>
<comment type="caution">
    <text evidence="2">The sequence shown here is derived from an EMBL/GenBank/DDBJ whole genome shotgun (WGS) entry which is preliminary data.</text>
</comment>
<dbReference type="RefSeq" id="WP_285933858.1">
    <property type="nucleotide sequence ID" value="NZ_JASTZU010000059.1"/>
</dbReference>
<evidence type="ECO:0000313" key="3">
    <source>
        <dbReference type="Proteomes" id="UP001235343"/>
    </source>
</evidence>